<comment type="catalytic activity">
    <reaction evidence="12 13">
        <text>GMP + ATP = GDP + ADP</text>
        <dbReference type="Rhea" id="RHEA:20780"/>
        <dbReference type="ChEBI" id="CHEBI:30616"/>
        <dbReference type="ChEBI" id="CHEBI:58115"/>
        <dbReference type="ChEBI" id="CHEBI:58189"/>
        <dbReference type="ChEBI" id="CHEBI:456216"/>
        <dbReference type="EC" id="2.7.4.8"/>
    </reaction>
</comment>
<dbReference type="GO" id="GO:0005829">
    <property type="term" value="C:cytosol"/>
    <property type="evidence" value="ECO:0007669"/>
    <property type="project" value="TreeGrafter"/>
</dbReference>
<dbReference type="EC" id="2.7.4.8" evidence="4 13"/>
<evidence type="ECO:0000256" key="10">
    <source>
        <dbReference type="ARBA" id="ARBA00022840"/>
    </source>
</evidence>
<dbReference type="PROSITE" id="PS50052">
    <property type="entry name" value="GUANYLATE_KINASE_2"/>
    <property type="match status" value="1"/>
</dbReference>
<sequence>MKGKLIIFSAPSGAGKTTIVKHLLQQGFGLEFSVSATSRQPRPNEVNAKDYYFLSETEFRDKIEAGDFLEWEEVYSGIFYGTLKSEVERIRNIGKHVVFDVDVVGGLNIKKYYGDDALAVFVQPPSVDELKKRLQNRSTESEEKILTRVAKAEKELEFAPRFDVIIINEDLPKAFTEAEKIISGFLSQQT</sequence>
<dbReference type="GO" id="GO:0004385">
    <property type="term" value="F:GMP kinase activity"/>
    <property type="evidence" value="ECO:0007669"/>
    <property type="project" value="UniProtKB-UniRule"/>
</dbReference>
<dbReference type="InterPro" id="IPR017665">
    <property type="entry name" value="Guanylate_kinase"/>
</dbReference>
<evidence type="ECO:0000256" key="3">
    <source>
        <dbReference type="ARBA" id="ARBA00005790"/>
    </source>
</evidence>
<evidence type="ECO:0000256" key="11">
    <source>
        <dbReference type="ARBA" id="ARBA00030128"/>
    </source>
</evidence>
<dbReference type="InterPro" id="IPR020590">
    <property type="entry name" value="Guanylate_kinase_CS"/>
</dbReference>
<name>A0A1M5DMS3_9BACT</name>
<evidence type="ECO:0000313" key="16">
    <source>
        <dbReference type="Proteomes" id="UP000184164"/>
    </source>
</evidence>
<evidence type="ECO:0000256" key="4">
    <source>
        <dbReference type="ARBA" id="ARBA00012961"/>
    </source>
</evidence>
<comment type="function">
    <text evidence="1 13">Essential for recycling GMP and indirectly, cGMP.</text>
</comment>
<dbReference type="NCBIfam" id="TIGR03263">
    <property type="entry name" value="guanyl_kin"/>
    <property type="match status" value="1"/>
</dbReference>
<keyword evidence="6 13" id="KW-0963">Cytoplasm</keyword>
<dbReference type="HAMAP" id="MF_00328">
    <property type="entry name" value="Guanylate_kinase"/>
    <property type="match status" value="1"/>
</dbReference>
<keyword evidence="10 13" id="KW-0067">ATP-binding</keyword>
<dbReference type="InterPro" id="IPR027417">
    <property type="entry name" value="P-loop_NTPase"/>
</dbReference>
<dbReference type="InterPro" id="IPR008145">
    <property type="entry name" value="GK/Ca_channel_bsu"/>
</dbReference>
<evidence type="ECO:0000256" key="5">
    <source>
        <dbReference type="ARBA" id="ARBA00016296"/>
    </source>
</evidence>
<dbReference type="RefSeq" id="WP_073002772.1">
    <property type="nucleotide sequence ID" value="NZ_FQUM01000007.1"/>
</dbReference>
<reference evidence="15 16" key="1">
    <citation type="submission" date="2016-11" db="EMBL/GenBank/DDBJ databases">
        <authorList>
            <person name="Jaros S."/>
            <person name="Januszkiewicz K."/>
            <person name="Wedrychowicz H."/>
        </authorList>
    </citation>
    <scope>NUCLEOTIDE SEQUENCE [LARGE SCALE GENOMIC DNA]</scope>
    <source>
        <strain evidence="15 16">DSM 26910</strain>
    </source>
</reference>
<dbReference type="AlphaFoldDB" id="A0A1M5DMS3"/>
<accession>A0A1M5DMS3</accession>
<keyword evidence="16" id="KW-1185">Reference proteome</keyword>
<evidence type="ECO:0000259" key="14">
    <source>
        <dbReference type="PROSITE" id="PS50052"/>
    </source>
</evidence>
<dbReference type="PROSITE" id="PS00856">
    <property type="entry name" value="GUANYLATE_KINASE_1"/>
    <property type="match status" value="1"/>
</dbReference>
<dbReference type="SUPFAM" id="SSF52540">
    <property type="entry name" value="P-loop containing nucleoside triphosphate hydrolases"/>
    <property type="match status" value="1"/>
</dbReference>
<evidence type="ECO:0000256" key="12">
    <source>
        <dbReference type="ARBA" id="ARBA00048594"/>
    </source>
</evidence>
<comment type="similarity">
    <text evidence="3 13">Belongs to the guanylate kinase family.</text>
</comment>
<gene>
    <name evidence="13" type="primary">gmk</name>
    <name evidence="15" type="ORF">SAMN05444274_107171</name>
</gene>
<dbReference type="SMART" id="SM00072">
    <property type="entry name" value="GuKc"/>
    <property type="match status" value="1"/>
</dbReference>
<keyword evidence="7 13" id="KW-0808">Transferase</keyword>
<keyword evidence="8 13" id="KW-0547">Nucleotide-binding</keyword>
<evidence type="ECO:0000256" key="7">
    <source>
        <dbReference type="ARBA" id="ARBA00022679"/>
    </source>
</evidence>
<evidence type="ECO:0000313" key="15">
    <source>
        <dbReference type="EMBL" id="SHF68273.1"/>
    </source>
</evidence>
<feature type="binding site" evidence="13">
    <location>
        <begin position="10"/>
        <end position="17"/>
    </location>
    <ligand>
        <name>ATP</name>
        <dbReference type="ChEBI" id="CHEBI:30616"/>
    </ligand>
</feature>
<dbReference type="Proteomes" id="UP000184164">
    <property type="component" value="Unassembled WGS sequence"/>
</dbReference>
<dbReference type="PANTHER" id="PTHR23117">
    <property type="entry name" value="GUANYLATE KINASE-RELATED"/>
    <property type="match status" value="1"/>
</dbReference>
<evidence type="ECO:0000256" key="2">
    <source>
        <dbReference type="ARBA" id="ARBA00004496"/>
    </source>
</evidence>
<dbReference type="Gene3D" id="3.40.50.300">
    <property type="entry name" value="P-loop containing nucleotide triphosphate hydrolases"/>
    <property type="match status" value="1"/>
</dbReference>
<dbReference type="Gene3D" id="3.30.63.10">
    <property type="entry name" value="Guanylate Kinase phosphate binding domain"/>
    <property type="match status" value="1"/>
</dbReference>
<dbReference type="PANTHER" id="PTHR23117:SF13">
    <property type="entry name" value="GUANYLATE KINASE"/>
    <property type="match status" value="1"/>
</dbReference>
<dbReference type="Pfam" id="PF00625">
    <property type="entry name" value="Guanylate_kin"/>
    <property type="match status" value="1"/>
</dbReference>
<comment type="subcellular location">
    <subcellularLocation>
        <location evidence="2 13">Cytoplasm</location>
    </subcellularLocation>
</comment>
<dbReference type="GO" id="GO:0005524">
    <property type="term" value="F:ATP binding"/>
    <property type="evidence" value="ECO:0007669"/>
    <property type="project" value="UniProtKB-UniRule"/>
</dbReference>
<feature type="domain" description="Guanylate kinase-like" evidence="14">
    <location>
        <begin position="3"/>
        <end position="183"/>
    </location>
</feature>
<evidence type="ECO:0000256" key="8">
    <source>
        <dbReference type="ARBA" id="ARBA00022741"/>
    </source>
</evidence>
<dbReference type="InterPro" id="IPR008144">
    <property type="entry name" value="Guanylate_kin-like_dom"/>
</dbReference>
<proteinExistence type="inferred from homology"/>
<organism evidence="15 16">
    <name type="scientific">Mariniphaga anaerophila</name>
    <dbReference type="NCBI Taxonomy" id="1484053"/>
    <lineage>
        <taxon>Bacteria</taxon>
        <taxon>Pseudomonadati</taxon>
        <taxon>Bacteroidota</taxon>
        <taxon>Bacteroidia</taxon>
        <taxon>Marinilabiliales</taxon>
        <taxon>Prolixibacteraceae</taxon>
        <taxon>Mariniphaga</taxon>
    </lineage>
</organism>
<evidence type="ECO:0000256" key="1">
    <source>
        <dbReference type="ARBA" id="ARBA00003531"/>
    </source>
</evidence>
<dbReference type="FunFam" id="3.30.63.10:FF:000005">
    <property type="entry name" value="Guanylate kinase"/>
    <property type="match status" value="1"/>
</dbReference>
<dbReference type="CDD" id="cd00071">
    <property type="entry name" value="GMPK"/>
    <property type="match status" value="1"/>
</dbReference>
<dbReference type="OrthoDB" id="9808150at2"/>
<protein>
    <recommendedName>
        <fullName evidence="5 13">Guanylate kinase</fullName>
        <ecNumber evidence="4 13">2.7.4.8</ecNumber>
    </recommendedName>
    <alternativeName>
        <fullName evidence="11 13">GMP kinase</fullName>
    </alternativeName>
</protein>
<dbReference type="STRING" id="1484053.SAMN05444274_107171"/>
<evidence type="ECO:0000256" key="13">
    <source>
        <dbReference type="HAMAP-Rule" id="MF_00328"/>
    </source>
</evidence>
<dbReference type="EMBL" id="FQUM01000007">
    <property type="protein sequence ID" value="SHF68273.1"/>
    <property type="molecule type" value="Genomic_DNA"/>
</dbReference>
<evidence type="ECO:0000256" key="9">
    <source>
        <dbReference type="ARBA" id="ARBA00022777"/>
    </source>
</evidence>
<evidence type="ECO:0000256" key="6">
    <source>
        <dbReference type="ARBA" id="ARBA00022490"/>
    </source>
</evidence>
<keyword evidence="9 13" id="KW-0418">Kinase</keyword>